<keyword evidence="6 9" id="KW-1133">Transmembrane helix</keyword>
<dbReference type="NCBIfam" id="TIGR03426">
    <property type="entry name" value="shape_MreD"/>
    <property type="match status" value="1"/>
</dbReference>
<keyword evidence="3 8" id="KW-1003">Cell membrane</keyword>
<evidence type="ECO:0000256" key="8">
    <source>
        <dbReference type="PIRNR" id="PIRNR018472"/>
    </source>
</evidence>
<name>A0A0U4VXL8_9PSED</name>
<dbReference type="Pfam" id="PF04093">
    <property type="entry name" value="MreD"/>
    <property type="match status" value="1"/>
</dbReference>
<dbReference type="PANTHER" id="PTHR37484">
    <property type="entry name" value="ROD SHAPE-DETERMINING PROTEIN MRED"/>
    <property type="match status" value="1"/>
</dbReference>
<dbReference type="GO" id="GO:0005886">
    <property type="term" value="C:plasma membrane"/>
    <property type="evidence" value="ECO:0007669"/>
    <property type="project" value="UniProtKB-SubCell"/>
</dbReference>
<reference evidence="10 11" key="1">
    <citation type="submission" date="2016-01" db="EMBL/GenBank/DDBJ databases">
        <title>Annotation of Pseudomonas oryzihabitans USDA-ARS-USMARC-56511.</title>
        <authorList>
            <person name="Harhay G.P."/>
            <person name="Harhay D.M."/>
            <person name="Smith T.P.L."/>
            <person name="Bono J.L."/>
            <person name="Heaton M.P."/>
            <person name="Clawson M.L."/>
            <person name="Chitko-Mckown C.G."/>
            <person name="Capik S.F."/>
            <person name="DeDonder K.D."/>
            <person name="Apley M.D."/>
            <person name="Lubbers B.V."/>
            <person name="White B.J."/>
            <person name="Larson R.L."/>
        </authorList>
    </citation>
    <scope>NUCLEOTIDE SEQUENCE [LARGE SCALE GENOMIC DNA]</scope>
    <source>
        <strain evidence="10 11">USDA-ARS-USMARC-56511</strain>
    </source>
</reference>
<dbReference type="KEGG" id="por:APT59_05935"/>
<evidence type="ECO:0000313" key="11">
    <source>
        <dbReference type="Proteomes" id="UP000064137"/>
    </source>
</evidence>
<feature type="transmembrane region" description="Helical" evidence="9">
    <location>
        <begin position="37"/>
        <end position="62"/>
    </location>
</feature>
<feature type="transmembrane region" description="Helical" evidence="9">
    <location>
        <begin position="104"/>
        <end position="125"/>
    </location>
</feature>
<sequence length="162" mass="18182">MALRIGHNGWVIWLTLLVGLLLSIVPMPEFMEIGRPLWLAMLLTFWTLALPHRVGLLTAWVMGIAEDVLYGSLLGQTALVLSLVVFLVRSLAQRLRAFPVWQQSFVLLVVYGIAQLLALWLNALAGSRPPTLVFLTPSLVSALLWPWIYLLLRGLRLRFGVT</sequence>
<feature type="transmembrane region" description="Helical" evidence="9">
    <location>
        <begin position="131"/>
        <end position="152"/>
    </location>
</feature>
<accession>A0A0U4VXL8</accession>
<dbReference type="InterPro" id="IPR026034">
    <property type="entry name" value="MreD_proteobac"/>
</dbReference>
<evidence type="ECO:0000256" key="2">
    <source>
        <dbReference type="ARBA" id="ARBA00007776"/>
    </source>
</evidence>
<dbReference type="AlphaFoldDB" id="A0A0U4VXL8"/>
<dbReference type="Proteomes" id="UP000064137">
    <property type="component" value="Chromosome"/>
</dbReference>
<evidence type="ECO:0000256" key="6">
    <source>
        <dbReference type="ARBA" id="ARBA00022989"/>
    </source>
</evidence>
<keyword evidence="4 9" id="KW-0812">Transmembrane</keyword>
<dbReference type="PIRSF" id="PIRSF018472">
    <property type="entry name" value="MreD_proteobac"/>
    <property type="match status" value="1"/>
</dbReference>
<proteinExistence type="inferred from homology"/>
<protein>
    <recommendedName>
        <fullName evidence="8">Rod shape-determining protein MreD</fullName>
    </recommendedName>
</protein>
<evidence type="ECO:0000313" key="10">
    <source>
        <dbReference type="EMBL" id="ALZ83768.1"/>
    </source>
</evidence>
<keyword evidence="5 8" id="KW-0133">Cell shape</keyword>
<comment type="subcellular location">
    <subcellularLocation>
        <location evidence="8">Cell inner membrane</location>
    </subcellularLocation>
    <subcellularLocation>
        <location evidence="1">Cell membrane</location>
        <topology evidence="1">Multi-pass membrane protein</topology>
    </subcellularLocation>
</comment>
<evidence type="ECO:0000256" key="4">
    <source>
        <dbReference type="ARBA" id="ARBA00022692"/>
    </source>
</evidence>
<dbReference type="InterPro" id="IPR007227">
    <property type="entry name" value="Cell_shape_determining_MreD"/>
</dbReference>
<evidence type="ECO:0000256" key="3">
    <source>
        <dbReference type="ARBA" id="ARBA00022475"/>
    </source>
</evidence>
<dbReference type="EMBL" id="CP013987">
    <property type="protein sequence ID" value="ALZ83768.1"/>
    <property type="molecule type" value="Genomic_DNA"/>
</dbReference>
<gene>
    <name evidence="10" type="ORF">APT59_05935</name>
</gene>
<dbReference type="OrthoDB" id="6647425at2"/>
<dbReference type="GO" id="GO:0008360">
    <property type="term" value="P:regulation of cell shape"/>
    <property type="evidence" value="ECO:0007669"/>
    <property type="project" value="UniProtKB-UniRule"/>
</dbReference>
<dbReference type="PANTHER" id="PTHR37484:SF1">
    <property type="entry name" value="ROD SHAPE-DETERMINING PROTEIN MRED"/>
    <property type="match status" value="1"/>
</dbReference>
<dbReference type="RefSeq" id="WP_059314014.1">
    <property type="nucleotide sequence ID" value="NZ_CP013987.1"/>
</dbReference>
<feature type="transmembrane region" description="Helical" evidence="9">
    <location>
        <begin position="6"/>
        <end position="25"/>
    </location>
</feature>
<evidence type="ECO:0000256" key="5">
    <source>
        <dbReference type="ARBA" id="ARBA00022960"/>
    </source>
</evidence>
<organism evidence="10 11">
    <name type="scientific">Pseudomonas oryzihabitans</name>
    <dbReference type="NCBI Taxonomy" id="47885"/>
    <lineage>
        <taxon>Bacteria</taxon>
        <taxon>Pseudomonadati</taxon>
        <taxon>Pseudomonadota</taxon>
        <taxon>Gammaproteobacteria</taxon>
        <taxon>Pseudomonadales</taxon>
        <taxon>Pseudomonadaceae</taxon>
        <taxon>Pseudomonas</taxon>
    </lineage>
</organism>
<evidence type="ECO:0000256" key="9">
    <source>
        <dbReference type="SAM" id="Phobius"/>
    </source>
</evidence>
<evidence type="ECO:0000256" key="1">
    <source>
        <dbReference type="ARBA" id="ARBA00004651"/>
    </source>
</evidence>
<keyword evidence="7 8" id="KW-0472">Membrane</keyword>
<comment type="similarity">
    <text evidence="2 8">Belongs to the MreD family.</text>
</comment>
<feature type="transmembrane region" description="Helical" evidence="9">
    <location>
        <begin position="68"/>
        <end position="92"/>
    </location>
</feature>
<comment type="function">
    <text evidence="8">Involved in formation of the rod shape of the cell. May also contribute to regulation of formation of penicillin-binding proteins.</text>
</comment>
<evidence type="ECO:0000256" key="7">
    <source>
        <dbReference type="ARBA" id="ARBA00023136"/>
    </source>
</evidence>
<keyword evidence="8" id="KW-0997">Cell inner membrane</keyword>